<comment type="caution">
    <text evidence="2">The sequence shown here is derived from an EMBL/GenBank/DDBJ whole genome shotgun (WGS) entry which is preliminary data.</text>
</comment>
<gene>
    <name evidence="2" type="ORF">C481_09682</name>
</gene>
<sequence length="149" mass="16009">MTDHAINFQSIVEEIRRTGGSRGAGDDRPATGTAGDADAPLVTVDGDDVIAVCQQLFGALAERTEPTTCEFYLHPNNRRALERRLLADDLAVESMPFLERQLWTDVSMPDDVILFMHPDAVTLGGTVTGEHPVGLGTVEITNSSGGSDR</sequence>
<dbReference type="RefSeq" id="WP_006108971.1">
    <property type="nucleotide sequence ID" value="NZ_AOIO01000023.1"/>
</dbReference>
<dbReference type="STRING" id="29540.C481_09682"/>
<accession>M0ASU0</accession>
<dbReference type="eggNOG" id="ENOG502N5I7">
    <property type="taxonomic scope" value="Archaea"/>
</dbReference>
<evidence type="ECO:0000313" key="2">
    <source>
        <dbReference type="EMBL" id="ELZ01781.1"/>
    </source>
</evidence>
<reference evidence="2 3" key="1">
    <citation type="journal article" date="2014" name="PLoS Genet.">
        <title>Phylogenetically driven sequencing of extremely halophilic archaea reveals strategies for static and dynamic osmo-response.</title>
        <authorList>
            <person name="Becker E.A."/>
            <person name="Seitzer P.M."/>
            <person name="Tritt A."/>
            <person name="Larsen D."/>
            <person name="Krusor M."/>
            <person name="Yao A.I."/>
            <person name="Wu D."/>
            <person name="Madern D."/>
            <person name="Eisen J.A."/>
            <person name="Darling A.E."/>
            <person name="Facciotti M.T."/>
        </authorList>
    </citation>
    <scope>NUCLEOTIDE SEQUENCE [LARGE SCALE GENOMIC DNA]</scope>
    <source>
        <strain evidence="2 3">DSM 12278</strain>
    </source>
</reference>
<protein>
    <submittedName>
        <fullName evidence="2">Uncharacterized protein</fullName>
    </submittedName>
</protein>
<dbReference type="EMBL" id="AOIO01000023">
    <property type="protein sequence ID" value="ELZ01781.1"/>
    <property type="molecule type" value="Genomic_DNA"/>
</dbReference>
<evidence type="ECO:0000313" key="3">
    <source>
        <dbReference type="Proteomes" id="UP000011554"/>
    </source>
</evidence>
<dbReference type="OrthoDB" id="165720at2157"/>
<dbReference type="PATRIC" id="fig|29540.5.peg.1974"/>
<proteinExistence type="predicted"/>
<dbReference type="Proteomes" id="UP000011554">
    <property type="component" value="Unassembled WGS sequence"/>
</dbReference>
<name>M0ASU0_NATA1</name>
<keyword evidence="3" id="KW-1185">Reference proteome</keyword>
<feature type="region of interest" description="Disordered" evidence="1">
    <location>
        <begin position="17"/>
        <end position="38"/>
    </location>
</feature>
<evidence type="ECO:0000256" key="1">
    <source>
        <dbReference type="SAM" id="MobiDB-lite"/>
    </source>
</evidence>
<dbReference type="AlphaFoldDB" id="M0ASU0"/>
<organism evidence="2 3">
    <name type="scientific">Natrialba asiatica (strain ATCC 700177 / DSM 12278 / JCM 9576 / FERM P-10747 / NBRC 102637 / 172P1)</name>
    <dbReference type="NCBI Taxonomy" id="29540"/>
    <lineage>
        <taxon>Archaea</taxon>
        <taxon>Methanobacteriati</taxon>
        <taxon>Methanobacteriota</taxon>
        <taxon>Stenosarchaea group</taxon>
        <taxon>Halobacteria</taxon>
        <taxon>Halobacteriales</taxon>
        <taxon>Natrialbaceae</taxon>
        <taxon>Natrialba</taxon>
    </lineage>
</organism>